<dbReference type="InterPro" id="IPR027417">
    <property type="entry name" value="P-loop_NTPase"/>
</dbReference>
<evidence type="ECO:0000313" key="3">
    <source>
        <dbReference type="Proteomes" id="UP000029867"/>
    </source>
</evidence>
<feature type="domain" description="Phosphoribulokinase/uridine kinase" evidence="1">
    <location>
        <begin position="66"/>
        <end position="173"/>
    </location>
</feature>
<dbReference type="AlphaFoldDB" id="A0A099P3F3"/>
<comment type="caution">
    <text evidence="2">The sequence shown here is derived from an EMBL/GenBank/DDBJ whole genome shotgun (WGS) entry which is preliminary data.</text>
</comment>
<dbReference type="eggNOG" id="KOG4203">
    <property type="taxonomic scope" value="Eukaryota"/>
</dbReference>
<protein>
    <recommendedName>
        <fullName evidence="1">Phosphoribulokinase/uridine kinase domain-containing protein</fullName>
    </recommendedName>
</protein>
<gene>
    <name evidence="2" type="ORF">JL09_g1285</name>
</gene>
<dbReference type="PANTHER" id="PTHR10285">
    <property type="entry name" value="URIDINE KINASE"/>
    <property type="match status" value="1"/>
</dbReference>
<dbReference type="HOGENOM" id="CLU_021278_1_0_1"/>
<dbReference type="Pfam" id="PF00485">
    <property type="entry name" value="PRK"/>
    <property type="match status" value="1"/>
</dbReference>
<accession>A0A099P3F3</accession>
<reference evidence="3" key="1">
    <citation type="journal article" date="2014" name="Microb. Cell Fact.">
        <title>Exploiting Issatchenkia orientalis SD108 for succinic acid production.</title>
        <authorList>
            <person name="Xiao H."/>
            <person name="Shao Z."/>
            <person name="Jiang Y."/>
            <person name="Dole S."/>
            <person name="Zhao H."/>
        </authorList>
    </citation>
    <scope>NUCLEOTIDE SEQUENCE [LARGE SCALE GENOMIC DNA]</scope>
    <source>
        <strain evidence="3">SD108</strain>
    </source>
</reference>
<dbReference type="GO" id="GO:0005524">
    <property type="term" value="F:ATP binding"/>
    <property type="evidence" value="ECO:0007669"/>
    <property type="project" value="InterPro"/>
</dbReference>
<evidence type="ECO:0000313" key="2">
    <source>
        <dbReference type="EMBL" id="KGK39553.1"/>
    </source>
</evidence>
<organism evidence="2 3">
    <name type="scientific">Pichia kudriavzevii</name>
    <name type="common">Yeast</name>
    <name type="synonym">Issatchenkia orientalis</name>
    <dbReference type="NCBI Taxonomy" id="4909"/>
    <lineage>
        <taxon>Eukaryota</taxon>
        <taxon>Fungi</taxon>
        <taxon>Dikarya</taxon>
        <taxon>Ascomycota</taxon>
        <taxon>Saccharomycotina</taxon>
        <taxon>Pichiomycetes</taxon>
        <taxon>Pichiales</taxon>
        <taxon>Pichiaceae</taxon>
        <taxon>Pichia</taxon>
    </lineage>
</organism>
<dbReference type="GO" id="GO:0016301">
    <property type="term" value="F:kinase activity"/>
    <property type="evidence" value="ECO:0007669"/>
    <property type="project" value="InterPro"/>
</dbReference>
<dbReference type="EMBL" id="JQFK01000008">
    <property type="protein sequence ID" value="KGK39553.1"/>
    <property type="molecule type" value="Genomic_DNA"/>
</dbReference>
<evidence type="ECO:0000259" key="1">
    <source>
        <dbReference type="Pfam" id="PF00485"/>
    </source>
</evidence>
<dbReference type="Proteomes" id="UP000029867">
    <property type="component" value="Unassembled WGS sequence"/>
</dbReference>
<dbReference type="InterPro" id="IPR006083">
    <property type="entry name" value="PRK/URK"/>
</dbReference>
<dbReference type="Gene3D" id="3.40.50.300">
    <property type="entry name" value="P-loop containing nucleotide triphosphate hydrolases"/>
    <property type="match status" value="1"/>
</dbReference>
<dbReference type="VEuPathDB" id="FungiDB:C5L36_0E03010"/>
<proteinExistence type="predicted"/>
<dbReference type="SUPFAM" id="SSF52540">
    <property type="entry name" value="P-loop containing nucleoside triphosphate hydrolases"/>
    <property type="match status" value="1"/>
</dbReference>
<name>A0A099P3F3_PICKU</name>
<sequence>MSSEISTILVLIAGGHSSGKECGATLLKEQLLSRFKHDVLNIQTINMQDYMSESAGCGSRAPLQFNFDQIKNDLTQQMNDGISDVIILYGLYALYDKEIVEMATIRTYIDCDADVRLGRWIKRDILQDEKDGENEQKKLELLLNVYLNYSRHEMKTYIQDTRERADVILPRGADPVGFTLVLDGIQPLLIKKLERKTVSFSDTESSLSVTPNIQQPQRSFSTSSMNRETVISHLKELSQEPSVKSLSNDNFANSNKIYYELN</sequence>